<dbReference type="EMBL" id="SZYD01000504">
    <property type="protein sequence ID" value="KAD1761773.1"/>
    <property type="molecule type" value="Genomic_DNA"/>
</dbReference>
<gene>
    <name evidence="1" type="ORF">E3N88_42330</name>
</gene>
<name>A0A5N6LI49_9ASTR</name>
<reference evidence="1 2" key="1">
    <citation type="submission" date="2019-05" db="EMBL/GenBank/DDBJ databases">
        <title>Mikania micrantha, genome provides insights into the molecular mechanism of rapid growth.</title>
        <authorList>
            <person name="Liu B."/>
        </authorList>
    </citation>
    <scope>NUCLEOTIDE SEQUENCE [LARGE SCALE GENOMIC DNA]</scope>
    <source>
        <strain evidence="1">NLD-2019</strain>
        <tissue evidence="1">Leaf</tissue>
    </source>
</reference>
<proteinExistence type="predicted"/>
<evidence type="ECO:0000313" key="1">
    <source>
        <dbReference type="EMBL" id="KAD1761773.1"/>
    </source>
</evidence>
<evidence type="ECO:0000313" key="2">
    <source>
        <dbReference type="Proteomes" id="UP000326396"/>
    </source>
</evidence>
<keyword evidence="2" id="KW-1185">Reference proteome</keyword>
<dbReference type="AlphaFoldDB" id="A0A5N6LI49"/>
<dbReference type="Proteomes" id="UP000326396">
    <property type="component" value="Unassembled WGS sequence"/>
</dbReference>
<sequence length="162" mass="17640">MDHPLQTSSNPFSSSHQRLIPTAAALFHRSPPPPPSSTALVAVSSSTAVVANPGSIAISSSSFDLHRCGLLLHRPRSFDLQRPAPPPSQKPPRVPSFEIVRVFRTIASGSIASGSRLLGFDGDSGGWWWLNGRWRGRSEGFGPPLLQKMFADVVRRPQTFYL</sequence>
<accession>A0A5N6LI49</accession>
<comment type="caution">
    <text evidence="1">The sequence shown here is derived from an EMBL/GenBank/DDBJ whole genome shotgun (WGS) entry which is preliminary data.</text>
</comment>
<protein>
    <submittedName>
        <fullName evidence="1">Uncharacterized protein</fullName>
    </submittedName>
</protein>
<organism evidence="1 2">
    <name type="scientific">Mikania micrantha</name>
    <name type="common">bitter vine</name>
    <dbReference type="NCBI Taxonomy" id="192012"/>
    <lineage>
        <taxon>Eukaryota</taxon>
        <taxon>Viridiplantae</taxon>
        <taxon>Streptophyta</taxon>
        <taxon>Embryophyta</taxon>
        <taxon>Tracheophyta</taxon>
        <taxon>Spermatophyta</taxon>
        <taxon>Magnoliopsida</taxon>
        <taxon>eudicotyledons</taxon>
        <taxon>Gunneridae</taxon>
        <taxon>Pentapetalae</taxon>
        <taxon>asterids</taxon>
        <taxon>campanulids</taxon>
        <taxon>Asterales</taxon>
        <taxon>Asteraceae</taxon>
        <taxon>Asteroideae</taxon>
        <taxon>Heliantheae alliance</taxon>
        <taxon>Eupatorieae</taxon>
        <taxon>Mikania</taxon>
    </lineage>
</organism>